<protein>
    <submittedName>
        <fullName evidence="3">Uncharacterized protein</fullName>
    </submittedName>
</protein>
<accession>A0A6A5FSZ3</accession>
<proteinExistence type="predicted"/>
<dbReference type="GeneID" id="9809502"/>
<dbReference type="EMBL" id="WUAV01000006">
    <property type="protein sequence ID" value="KAF1745697.1"/>
    <property type="molecule type" value="Genomic_DNA"/>
</dbReference>
<comment type="caution">
    <text evidence="3">The sequence shown here is derived from an EMBL/GenBank/DDBJ whole genome shotgun (WGS) entry which is preliminary data.</text>
</comment>
<dbReference type="KEGG" id="crq:GCK72_022144"/>
<keyword evidence="1" id="KW-1133">Transmembrane helix</keyword>
<organism evidence="3 4">
    <name type="scientific">Caenorhabditis remanei</name>
    <name type="common">Caenorhabditis vulgaris</name>
    <dbReference type="NCBI Taxonomy" id="31234"/>
    <lineage>
        <taxon>Eukaryota</taxon>
        <taxon>Metazoa</taxon>
        <taxon>Ecdysozoa</taxon>
        <taxon>Nematoda</taxon>
        <taxon>Chromadorea</taxon>
        <taxon>Rhabditida</taxon>
        <taxon>Rhabditina</taxon>
        <taxon>Rhabditomorpha</taxon>
        <taxon>Rhabditoidea</taxon>
        <taxon>Rhabditidae</taxon>
        <taxon>Peloderinae</taxon>
        <taxon>Caenorhabditis</taxon>
    </lineage>
</organism>
<gene>
    <name evidence="3" type="ORF">GCK72_022144</name>
</gene>
<feature type="transmembrane region" description="Helical" evidence="1">
    <location>
        <begin position="193"/>
        <end position="216"/>
    </location>
</feature>
<dbReference type="AlphaFoldDB" id="A0A6A5FSZ3"/>
<keyword evidence="1" id="KW-0472">Membrane</keyword>
<reference evidence="3 4" key="1">
    <citation type="submission" date="2019-12" db="EMBL/GenBank/DDBJ databases">
        <title>Chromosome-level assembly of the Caenorhabditis remanei genome.</title>
        <authorList>
            <person name="Teterina A.A."/>
            <person name="Willis J.H."/>
            <person name="Phillips P.C."/>
        </authorList>
    </citation>
    <scope>NUCLEOTIDE SEQUENCE [LARGE SCALE GENOMIC DNA]</scope>
    <source>
        <strain evidence="3 4">PX506</strain>
        <tissue evidence="3">Whole organism</tissue>
    </source>
</reference>
<dbReference type="CTD" id="9809502"/>
<evidence type="ECO:0000313" key="3">
    <source>
        <dbReference type="EMBL" id="KAF1745697.1"/>
    </source>
</evidence>
<dbReference type="Proteomes" id="UP000483820">
    <property type="component" value="Chromosome X"/>
</dbReference>
<feature type="chain" id="PRO_5025540865" evidence="2">
    <location>
        <begin position="17"/>
        <end position="248"/>
    </location>
</feature>
<sequence>MKLLIFLFFLLPTSSAAYMVGSFTVPKQTPIFSQADLLKALHKPGLLAWRFHIPPNSTQSSICLSALEPVARLAERRKADLSLRIQIDQDRNISMALSKCGLQSAVSSTIMQSEIIILPPNYFTVMSNVGLLGCRKIEKPSGEMFKKPIRKAFDSRLLMMIFGEGNTSGTISVNMLEYPNSAKIVMENLVIHYFYPLLLGILFTVIGCMCSSMVCCAKRRCFATCRGYKAWIEYSQLKVVYGHKGSAV</sequence>
<keyword evidence="1" id="KW-0812">Transmembrane</keyword>
<feature type="signal peptide" evidence="2">
    <location>
        <begin position="1"/>
        <end position="16"/>
    </location>
</feature>
<evidence type="ECO:0000256" key="2">
    <source>
        <dbReference type="SAM" id="SignalP"/>
    </source>
</evidence>
<evidence type="ECO:0000256" key="1">
    <source>
        <dbReference type="SAM" id="Phobius"/>
    </source>
</evidence>
<keyword evidence="2" id="KW-0732">Signal</keyword>
<evidence type="ECO:0000313" key="4">
    <source>
        <dbReference type="Proteomes" id="UP000483820"/>
    </source>
</evidence>
<dbReference type="RefSeq" id="XP_003107037.2">
    <property type="nucleotide sequence ID" value="XM_003106989.2"/>
</dbReference>
<name>A0A6A5FSZ3_CAERE</name>